<evidence type="ECO:0000313" key="3">
    <source>
        <dbReference type="Proteomes" id="UP000000763"/>
    </source>
</evidence>
<name>Q6YZT8_ORYSJ</name>
<evidence type="ECO:0000256" key="1">
    <source>
        <dbReference type="SAM" id="MobiDB-lite"/>
    </source>
</evidence>
<gene>
    <name evidence="2" type="primary">OSJNBa0012O03.18</name>
</gene>
<dbReference type="EMBL" id="AP005512">
    <property type="protein sequence ID" value="BAD03712.1"/>
    <property type="molecule type" value="Genomic_DNA"/>
</dbReference>
<reference evidence="3" key="2">
    <citation type="journal article" date="2008" name="Nucleic Acids Res.">
        <title>The rice annotation project database (RAP-DB): 2008 update.</title>
        <authorList>
            <consortium name="The rice annotation project (RAP)"/>
        </authorList>
    </citation>
    <scope>GENOME REANNOTATION</scope>
    <source>
        <strain evidence="3">cv. Nipponbare</strain>
    </source>
</reference>
<proteinExistence type="predicted"/>
<dbReference type="AlphaFoldDB" id="Q6YZT8"/>
<feature type="region of interest" description="Disordered" evidence="1">
    <location>
        <begin position="91"/>
        <end position="199"/>
    </location>
</feature>
<reference evidence="3" key="1">
    <citation type="journal article" date="2005" name="Nature">
        <title>The map-based sequence of the rice genome.</title>
        <authorList>
            <consortium name="International rice genome sequencing project (IRGSP)"/>
            <person name="Matsumoto T."/>
            <person name="Wu J."/>
            <person name="Kanamori H."/>
            <person name="Katayose Y."/>
            <person name="Fujisawa M."/>
            <person name="Namiki N."/>
            <person name="Mizuno H."/>
            <person name="Yamamoto K."/>
            <person name="Antonio B.A."/>
            <person name="Baba T."/>
            <person name="Sakata K."/>
            <person name="Nagamura Y."/>
            <person name="Aoki H."/>
            <person name="Arikawa K."/>
            <person name="Arita K."/>
            <person name="Bito T."/>
            <person name="Chiden Y."/>
            <person name="Fujitsuka N."/>
            <person name="Fukunaka R."/>
            <person name="Hamada M."/>
            <person name="Harada C."/>
            <person name="Hayashi A."/>
            <person name="Hijishita S."/>
            <person name="Honda M."/>
            <person name="Hosokawa S."/>
            <person name="Ichikawa Y."/>
            <person name="Idonuma A."/>
            <person name="Iijima M."/>
            <person name="Ikeda M."/>
            <person name="Ikeno M."/>
            <person name="Ito K."/>
            <person name="Ito S."/>
            <person name="Ito T."/>
            <person name="Ito Y."/>
            <person name="Ito Y."/>
            <person name="Iwabuchi A."/>
            <person name="Kamiya K."/>
            <person name="Karasawa W."/>
            <person name="Kurita K."/>
            <person name="Katagiri S."/>
            <person name="Kikuta A."/>
            <person name="Kobayashi H."/>
            <person name="Kobayashi N."/>
            <person name="Machita K."/>
            <person name="Maehara T."/>
            <person name="Masukawa M."/>
            <person name="Mizubayashi T."/>
            <person name="Mukai Y."/>
            <person name="Nagasaki H."/>
            <person name="Nagata Y."/>
            <person name="Naito S."/>
            <person name="Nakashima M."/>
            <person name="Nakama Y."/>
            <person name="Nakamichi Y."/>
            <person name="Nakamura M."/>
            <person name="Meguro A."/>
            <person name="Negishi M."/>
            <person name="Ohta I."/>
            <person name="Ohta T."/>
            <person name="Okamoto M."/>
            <person name="Ono N."/>
            <person name="Saji S."/>
            <person name="Sakaguchi M."/>
            <person name="Sakai K."/>
            <person name="Shibata M."/>
            <person name="Shimokawa T."/>
            <person name="Song J."/>
            <person name="Takazaki Y."/>
            <person name="Terasawa K."/>
            <person name="Tsugane M."/>
            <person name="Tsuji K."/>
            <person name="Ueda S."/>
            <person name="Waki K."/>
            <person name="Yamagata H."/>
            <person name="Yamamoto M."/>
            <person name="Yamamoto S."/>
            <person name="Yamane H."/>
            <person name="Yoshiki S."/>
            <person name="Yoshihara R."/>
            <person name="Yukawa K."/>
            <person name="Zhong H."/>
            <person name="Yano M."/>
            <person name="Yuan Q."/>
            <person name="Ouyang S."/>
            <person name="Liu J."/>
            <person name="Jones K.M."/>
            <person name="Gansberger K."/>
            <person name="Moffat K."/>
            <person name="Hill J."/>
            <person name="Bera J."/>
            <person name="Fadrosh D."/>
            <person name="Jin S."/>
            <person name="Johri S."/>
            <person name="Kim M."/>
            <person name="Overton L."/>
            <person name="Reardon M."/>
            <person name="Tsitrin T."/>
            <person name="Vuong H."/>
            <person name="Weaver B."/>
            <person name="Ciecko A."/>
            <person name="Tallon L."/>
            <person name="Jackson J."/>
            <person name="Pai G."/>
            <person name="Aken S.V."/>
            <person name="Utterback T."/>
            <person name="Reidmuller S."/>
            <person name="Feldblyum T."/>
            <person name="Hsiao J."/>
            <person name="Zismann V."/>
            <person name="Iobst S."/>
            <person name="de Vazeille A.R."/>
            <person name="Buell C.R."/>
            <person name="Ying K."/>
            <person name="Li Y."/>
            <person name="Lu T."/>
            <person name="Huang Y."/>
            <person name="Zhao Q."/>
            <person name="Feng Q."/>
            <person name="Zhang L."/>
            <person name="Zhu J."/>
            <person name="Weng Q."/>
            <person name="Mu J."/>
            <person name="Lu Y."/>
            <person name="Fan D."/>
            <person name="Liu Y."/>
            <person name="Guan J."/>
            <person name="Zhang Y."/>
            <person name="Yu S."/>
            <person name="Liu X."/>
            <person name="Zhang Y."/>
            <person name="Hong G."/>
            <person name="Han B."/>
            <person name="Choisne N."/>
            <person name="Demange N."/>
            <person name="Orjeda G."/>
            <person name="Samain S."/>
            <person name="Cattolico L."/>
            <person name="Pelletier E."/>
            <person name="Couloux A."/>
            <person name="Segurens B."/>
            <person name="Wincker P."/>
            <person name="D'Hont A."/>
            <person name="Scarpelli C."/>
            <person name="Weissenbach J."/>
            <person name="Salanoubat M."/>
            <person name="Quetier F."/>
            <person name="Yu Y."/>
            <person name="Kim H.R."/>
            <person name="Rambo T."/>
            <person name="Currie J."/>
            <person name="Collura K."/>
            <person name="Luo M."/>
            <person name="Yang T."/>
            <person name="Ammiraju J.S.S."/>
            <person name="Engler F."/>
            <person name="Soderlund C."/>
            <person name="Wing R.A."/>
            <person name="Palmer L.E."/>
            <person name="de la Bastide M."/>
            <person name="Spiegel L."/>
            <person name="Nascimento L."/>
            <person name="Zutavern T."/>
            <person name="O'Shaughnessy A."/>
            <person name="Dike S."/>
            <person name="Dedhia N."/>
            <person name="Preston R."/>
            <person name="Balija V."/>
            <person name="McCombie W.R."/>
            <person name="Chow T."/>
            <person name="Chen H."/>
            <person name="Chung M."/>
            <person name="Chen C."/>
            <person name="Shaw J."/>
            <person name="Wu H."/>
            <person name="Hsiao K."/>
            <person name="Chao Y."/>
            <person name="Chu M."/>
            <person name="Cheng C."/>
            <person name="Hour A."/>
            <person name="Lee P."/>
            <person name="Lin S."/>
            <person name="Lin Y."/>
            <person name="Liou J."/>
            <person name="Liu S."/>
            <person name="Hsing Y."/>
            <person name="Raghuvanshi S."/>
            <person name="Mohanty A."/>
            <person name="Bharti A.K."/>
            <person name="Gaur A."/>
            <person name="Gupta V."/>
            <person name="Kumar D."/>
            <person name="Ravi V."/>
            <person name="Vij S."/>
            <person name="Kapur A."/>
            <person name="Khurana P."/>
            <person name="Khurana P."/>
            <person name="Khurana J.P."/>
            <person name="Tyagi A.K."/>
            <person name="Gaikwad K."/>
            <person name="Singh A."/>
            <person name="Dalal V."/>
            <person name="Srivastava S."/>
            <person name="Dixit A."/>
            <person name="Pal A.K."/>
            <person name="Ghazi I.A."/>
            <person name="Yadav M."/>
            <person name="Pandit A."/>
            <person name="Bhargava A."/>
            <person name="Sureshbabu K."/>
            <person name="Batra K."/>
            <person name="Sharma T.R."/>
            <person name="Mohapatra T."/>
            <person name="Singh N.K."/>
            <person name="Messing J."/>
            <person name="Nelson A.B."/>
            <person name="Fuks G."/>
            <person name="Kavchok S."/>
            <person name="Keizer G."/>
            <person name="Linton E."/>
            <person name="Llaca V."/>
            <person name="Song R."/>
            <person name="Tanyolac B."/>
            <person name="Young S."/>
            <person name="Ho-Il K."/>
            <person name="Hahn J.H."/>
            <person name="Sangsakoo G."/>
            <person name="Vanavichit A."/>
            <person name="de Mattos Luiz.A.T."/>
            <person name="Zimmer P.D."/>
            <person name="Malone G."/>
            <person name="Dellagostin O."/>
            <person name="de Oliveira A.C."/>
            <person name="Bevan M."/>
            <person name="Bancroft I."/>
            <person name="Minx P."/>
            <person name="Cordum H."/>
            <person name="Wilson R."/>
            <person name="Cheng Z."/>
            <person name="Jin W."/>
            <person name="Jiang J."/>
            <person name="Leong S.A."/>
            <person name="Iwama H."/>
            <person name="Gojobori T."/>
            <person name="Itoh T."/>
            <person name="Niimura Y."/>
            <person name="Fujii Y."/>
            <person name="Habara T."/>
            <person name="Sakai H."/>
            <person name="Sato Y."/>
            <person name="Wilson G."/>
            <person name="Kumar K."/>
            <person name="McCouch S."/>
            <person name="Juretic N."/>
            <person name="Hoen D."/>
            <person name="Wright S."/>
            <person name="Bruskiewich R."/>
            <person name="Bureau T."/>
            <person name="Miyao A."/>
            <person name="Hirochika H."/>
            <person name="Nishikawa T."/>
            <person name="Kadowaki K."/>
            <person name="Sugiura M."/>
            <person name="Burr B."/>
            <person name="Sasaki T."/>
        </authorList>
    </citation>
    <scope>NUCLEOTIDE SEQUENCE [LARGE SCALE GENOMIC DNA]</scope>
    <source>
        <strain evidence="3">cv. Nipponbare</strain>
    </source>
</reference>
<feature type="region of interest" description="Disordered" evidence="1">
    <location>
        <begin position="16"/>
        <end position="62"/>
    </location>
</feature>
<feature type="compositionally biased region" description="Basic and acidic residues" evidence="1">
    <location>
        <begin position="165"/>
        <end position="175"/>
    </location>
</feature>
<dbReference type="Proteomes" id="UP000000763">
    <property type="component" value="Chromosome 8"/>
</dbReference>
<feature type="compositionally biased region" description="Basic and acidic residues" evidence="1">
    <location>
        <begin position="143"/>
        <end position="156"/>
    </location>
</feature>
<feature type="compositionally biased region" description="Polar residues" evidence="1">
    <location>
        <begin position="35"/>
        <end position="52"/>
    </location>
</feature>
<evidence type="ECO:0000313" key="2">
    <source>
        <dbReference type="EMBL" id="BAD03712.1"/>
    </source>
</evidence>
<accession>Q6YZT8</accession>
<sequence length="199" mass="21247">MGGCRQRLLSLFTSLEASPKREHHSTGILDGTDKAYSSENPPSDTYSYSGRPSQGPPRSITPTLAWMRQLEESYTTSPAVAHAGLWADVIKGGGADRRGPLISGSGERGEGRRHTGPLGSGSGGRFTVDQDHAGGPPPFHGTDGPDRPRGRSDGQWRHGSAQDRPSGHGDGDGARTRVAGDGNRRRRRRRKGSADGRRC</sequence>
<protein>
    <submittedName>
        <fullName evidence="2">Uncharacterized protein</fullName>
    </submittedName>
</protein>
<organism evidence="2 3">
    <name type="scientific">Oryza sativa subsp. japonica</name>
    <name type="common">Rice</name>
    <dbReference type="NCBI Taxonomy" id="39947"/>
    <lineage>
        <taxon>Eukaryota</taxon>
        <taxon>Viridiplantae</taxon>
        <taxon>Streptophyta</taxon>
        <taxon>Embryophyta</taxon>
        <taxon>Tracheophyta</taxon>
        <taxon>Spermatophyta</taxon>
        <taxon>Magnoliopsida</taxon>
        <taxon>Liliopsida</taxon>
        <taxon>Poales</taxon>
        <taxon>Poaceae</taxon>
        <taxon>BOP clade</taxon>
        <taxon>Oryzoideae</taxon>
        <taxon>Oryzeae</taxon>
        <taxon>Oryzinae</taxon>
        <taxon>Oryza</taxon>
        <taxon>Oryza sativa</taxon>
    </lineage>
</organism>